<dbReference type="PROSITE" id="PS50290">
    <property type="entry name" value="PI3_4_KINASE_3"/>
    <property type="match status" value="1"/>
</dbReference>
<feature type="region of interest" description="Disordered" evidence="2">
    <location>
        <begin position="2073"/>
        <end position="2135"/>
    </location>
</feature>
<dbReference type="PROSITE" id="PS51190">
    <property type="entry name" value="FATC"/>
    <property type="match status" value="1"/>
</dbReference>
<feature type="region of interest" description="Disordered" evidence="2">
    <location>
        <begin position="219"/>
        <end position="245"/>
    </location>
</feature>
<dbReference type="InterPro" id="IPR036940">
    <property type="entry name" value="PI3/4_kinase_cat_sf"/>
</dbReference>
<comment type="similarity">
    <text evidence="1">Belongs to the PI3/PI4-kinase family. TRA1 subfamily.</text>
</comment>
<dbReference type="InterPro" id="IPR012337">
    <property type="entry name" value="RNaseH-like_sf"/>
</dbReference>
<feature type="region of interest" description="Disordered" evidence="2">
    <location>
        <begin position="2558"/>
        <end position="2590"/>
    </location>
</feature>
<dbReference type="GO" id="GO:0006355">
    <property type="term" value="P:regulation of DNA-templated transcription"/>
    <property type="evidence" value="ECO:0007669"/>
    <property type="project" value="TreeGrafter"/>
</dbReference>
<dbReference type="GO" id="GO:0000124">
    <property type="term" value="C:SAGA complex"/>
    <property type="evidence" value="ECO:0007669"/>
    <property type="project" value="TreeGrafter"/>
</dbReference>
<evidence type="ECO:0000259" key="4">
    <source>
        <dbReference type="PROSITE" id="PS50994"/>
    </source>
</evidence>
<feature type="domain" description="FAT" evidence="5">
    <location>
        <begin position="2728"/>
        <end position="3307"/>
    </location>
</feature>
<dbReference type="Pfam" id="PF20206">
    <property type="entry name" value="Tra1_ring"/>
    <property type="match status" value="3"/>
</dbReference>
<dbReference type="InterPro" id="IPR046807">
    <property type="entry name" value="Tra1_central"/>
</dbReference>
<dbReference type="InterPro" id="IPR016024">
    <property type="entry name" value="ARM-type_fold"/>
</dbReference>
<dbReference type="Gene3D" id="3.30.420.10">
    <property type="entry name" value="Ribonuclease H-like superfamily/Ribonuclease H"/>
    <property type="match status" value="1"/>
</dbReference>
<evidence type="ECO:0000313" key="8">
    <source>
        <dbReference type="Proteomes" id="UP000225706"/>
    </source>
</evidence>
<feature type="region of interest" description="Disordered" evidence="2">
    <location>
        <begin position="319"/>
        <end position="348"/>
    </location>
</feature>
<dbReference type="STRING" id="50429.A0A2B4SFK6"/>
<dbReference type="InterPro" id="IPR014009">
    <property type="entry name" value="PIK_FAT"/>
</dbReference>
<evidence type="ECO:0000256" key="1">
    <source>
        <dbReference type="ARBA" id="ARBA00007234"/>
    </source>
</evidence>
<dbReference type="InterPro" id="IPR046805">
    <property type="entry name" value="Tra1_ring"/>
</dbReference>
<dbReference type="InterPro" id="IPR036397">
    <property type="entry name" value="RNaseH_sf"/>
</dbReference>
<feature type="compositionally biased region" description="Polar residues" evidence="2">
    <location>
        <begin position="3362"/>
        <end position="3375"/>
    </location>
</feature>
<dbReference type="GO" id="GO:0003676">
    <property type="term" value="F:nucleic acid binding"/>
    <property type="evidence" value="ECO:0007669"/>
    <property type="project" value="InterPro"/>
</dbReference>
<feature type="domain" description="Integrase catalytic" evidence="4">
    <location>
        <begin position="114"/>
        <end position="216"/>
    </location>
</feature>
<dbReference type="GO" id="GO:0035267">
    <property type="term" value="C:NuA4 histone acetyltransferase complex"/>
    <property type="evidence" value="ECO:0007669"/>
    <property type="project" value="TreeGrafter"/>
</dbReference>
<feature type="compositionally biased region" description="Polar residues" evidence="2">
    <location>
        <begin position="2117"/>
        <end position="2134"/>
    </location>
</feature>
<dbReference type="CDD" id="cd05163">
    <property type="entry name" value="PIKK_TRRAP"/>
    <property type="match status" value="1"/>
</dbReference>
<dbReference type="Pfam" id="PF02259">
    <property type="entry name" value="FAT"/>
    <property type="match status" value="1"/>
</dbReference>
<evidence type="ECO:0000259" key="5">
    <source>
        <dbReference type="PROSITE" id="PS51189"/>
    </source>
</evidence>
<dbReference type="PROSITE" id="PS50994">
    <property type="entry name" value="INTEGRASE"/>
    <property type="match status" value="1"/>
</dbReference>
<comment type="caution">
    <text evidence="7">The sequence shown here is derived from an EMBL/GenBank/DDBJ whole genome shotgun (WGS) entry which is preliminary data.</text>
</comment>
<dbReference type="SUPFAM" id="SSF56112">
    <property type="entry name" value="Protein kinase-like (PK-like)"/>
    <property type="match status" value="1"/>
</dbReference>
<dbReference type="PROSITE" id="PS51189">
    <property type="entry name" value="FAT"/>
    <property type="match status" value="1"/>
</dbReference>
<dbReference type="InterPro" id="IPR000403">
    <property type="entry name" value="PI3/4_kinase_cat_dom"/>
</dbReference>
<feature type="compositionally biased region" description="Low complexity" evidence="2">
    <location>
        <begin position="641"/>
        <end position="664"/>
    </location>
</feature>
<dbReference type="SUPFAM" id="SSF53098">
    <property type="entry name" value="Ribonuclease H-like"/>
    <property type="match status" value="1"/>
</dbReference>
<feature type="compositionally biased region" description="Polar residues" evidence="2">
    <location>
        <begin position="220"/>
        <end position="231"/>
    </location>
</feature>
<dbReference type="Pfam" id="PF02260">
    <property type="entry name" value="FATC"/>
    <property type="match status" value="1"/>
</dbReference>
<protein>
    <submittedName>
        <fullName evidence="7">Transformation/transcription domain-associated protein</fullName>
    </submittedName>
</protein>
<dbReference type="Gene3D" id="1.10.1070.11">
    <property type="entry name" value="Phosphatidylinositol 3-/4-kinase, catalytic domain"/>
    <property type="match status" value="1"/>
</dbReference>
<evidence type="ECO:0000313" key="7">
    <source>
        <dbReference type="EMBL" id="PFX27600.1"/>
    </source>
</evidence>
<dbReference type="GO" id="GO:0015074">
    <property type="term" value="P:DNA integration"/>
    <property type="evidence" value="ECO:0007669"/>
    <property type="project" value="InterPro"/>
</dbReference>
<evidence type="ECO:0000256" key="2">
    <source>
        <dbReference type="SAM" id="MobiDB-lite"/>
    </source>
</evidence>
<dbReference type="GO" id="GO:0005634">
    <property type="term" value="C:nucleus"/>
    <property type="evidence" value="ECO:0007669"/>
    <property type="project" value="TreeGrafter"/>
</dbReference>
<dbReference type="GO" id="GO:0006281">
    <property type="term" value="P:DNA repair"/>
    <property type="evidence" value="ECO:0007669"/>
    <property type="project" value="TreeGrafter"/>
</dbReference>
<dbReference type="InterPro" id="IPR050517">
    <property type="entry name" value="DDR_Repair_Kinase"/>
</dbReference>
<dbReference type="InterPro" id="IPR011009">
    <property type="entry name" value="Kinase-like_dom_sf"/>
</dbReference>
<dbReference type="SMART" id="SM01343">
    <property type="entry name" value="FATC"/>
    <property type="match status" value="1"/>
</dbReference>
<feature type="compositionally biased region" description="Low complexity" evidence="2">
    <location>
        <begin position="3376"/>
        <end position="3444"/>
    </location>
</feature>
<dbReference type="InterPro" id="IPR003152">
    <property type="entry name" value="FATC_dom"/>
</dbReference>
<feature type="compositionally biased region" description="Basic and acidic residues" evidence="2">
    <location>
        <begin position="665"/>
        <end position="675"/>
    </location>
</feature>
<feature type="region of interest" description="Disordered" evidence="2">
    <location>
        <begin position="3319"/>
        <end position="3451"/>
    </location>
</feature>
<dbReference type="OrthoDB" id="5570127at2759"/>
<dbReference type="SMART" id="SM00146">
    <property type="entry name" value="PI3Kc"/>
    <property type="match status" value="1"/>
</dbReference>
<gene>
    <name evidence="7" type="primary">TRRAP</name>
    <name evidence="7" type="ORF">AWC38_SpisGene7740</name>
</gene>
<reference evidence="8" key="1">
    <citation type="journal article" date="2017" name="bioRxiv">
        <title>Comparative analysis of the genomes of Stylophora pistillata and Acropora digitifera provides evidence for extensive differences between species of corals.</title>
        <authorList>
            <person name="Voolstra C.R."/>
            <person name="Li Y."/>
            <person name="Liew Y.J."/>
            <person name="Baumgarten S."/>
            <person name="Zoccola D."/>
            <person name="Flot J.-F."/>
            <person name="Tambutte S."/>
            <person name="Allemand D."/>
            <person name="Aranda M."/>
        </authorList>
    </citation>
    <scope>NUCLEOTIDE SEQUENCE [LARGE SCALE GENOMIC DNA]</scope>
</reference>
<accession>A0A2B4SFK6</accession>
<dbReference type="Proteomes" id="UP000225706">
    <property type="component" value="Unassembled WGS sequence"/>
</dbReference>
<dbReference type="SUPFAM" id="SSF48371">
    <property type="entry name" value="ARM repeat"/>
    <property type="match status" value="3"/>
</dbReference>
<dbReference type="InterPro" id="IPR003151">
    <property type="entry name" value="PIK-rel_kinase_FAT"/>
</dbReference>
<dbReference type="EMBL" id="LSMT01000100">
    <property type="protein sequence ID" value="PFX27600.1"/>
    <property type="molecule type" value="Genomic_DNA"/>
</dbReference>
<feature type="domain" description="PI3K/PI4K catalytic" evidence="3">
    <location>
        <begin position="3665"/>
        <end position="3973"/>
    </location>
</feature>
<dbReference type="Pfam" id="PF00454">
    <property type="entry name" value="PI3_PI4_kinase"/>
    <property type="match status" value="1"/>
</dbReference>
<feature type="region of interest" description="Disordered" evidence="2">
    <location>
        <begin position="641"/>
        <end position="691"/>
    </location>
</feature>
<organism evidence="7 8">
    <name type="scientific">Stylophora pistillata</name>
    <name type="common">Smooth cauliflower coral</name>
    <dbReference type="NCBI Taxonomy" id="50429"/>
    <lineage>
        <taxon>Eukaryota</taxon>
        <taxon>Metazoa</taxon>
        <taxon>Cnidaria</taxon>
        <taxon>Anthozoa</taxon>
        <taxon>Hexacorallia</taxon>
        <taxon>Scleractinia</taxon>
        <taxon>Astrocoeniina</taxon>
        <taxon>Pocilloporidae</taxon>
        <taxon>Stylophora</taxon>
    </lineage>
</organism>
<dbReference type="Pfam" id="PF20175">
    <property type="entry name" value="Tra1_central"/>
    <property type="match status" value="1"/>
</dbReference>
<feature type="compositionally biased region" description="Basic and acidic residues" evidence="2">
    <location>
        <begin position="2567"/>
        <end position="2578"/>
    </location>
</feature>
<evidence type="ECO:0000259" key="3">
    <source>
        <dbReference type="PROSITE" id="PS50290"/>
    </source>
</evidence>
<dbReference type="PANTHER" id="PTHR11139:SF1">
    <property type="entry name" value="TRANSFORMATION_TRANSCRIPTION DOMAIN-ASSOCIATED PROTEIN"/>
    <property type="match status" value="1"/>
</dbReference>
<feature type="compositionally biased region" description="Polar residues" evidence="2">
    <location>
        <begin position="324"/>
        <end position="338"/>
    </location>
</feature>
<feature type="compositionally biased region" description="Low complexity" evidence="2">
    <location>
        <begin position="2076"/>
        <end position="2096"/>
    </location>
</feature>
<name>A0A2B4SFK6_STYPI</name>
<dbReference type="PANTHER" id="PTHR11139">
    <property type="entry name" value="ATAXIA TELANGIECTASIA MUTATED ATM -RELATED"/>
    <property type="match status" value="1"/>
</dbReference>
<feature type="domain" description="FATC" evidence="6">
    <location>
        <begin position="3977"/>
        <end position="4009"/>
    </location>
</feature>
<sequence length="4009" mass="450298">MAASASPASVTSPQEAGPANIIKMFTTYTNILTEASVSEEKKLKAAQEISENFETIVQSSSYPAFLEHSIPRFVQYLKEGEPQFVAEFHSQQLRKLLLEILHRIPTNDQLRAHFQIGFPKKLHTDNGREFKNKNMIDFCNKHKIDLVHGAPRTPQMQGLVERNNRTVKEILANIPKEKQVSLNTWCRFAGEAGYKRNVTIHRATSRSPYELVFGILPHRSTPTTPSPQKCSSMEADRQQEGEDENECAENTFETEVEEPTRVSDSILSLMFHLLEIQHFLQFVKTIYKDLPTNVKQFFDVVPISATGFLPPEGNAAAATATTTPGINSGAASTTSPLNTGDVGGGKSGQQTTIPKAVNSLKVLAELPIIVVLMYQLYKQNVHSVVADFIPLIMNTIILQPSLAARKSPTFNKEVYVDFVAAQIKTLSFLAYIIRIYQDMVNTYSQNMVGGMLGLLRYCPQEVAHLRKELLIAARHILATDLRKRFVPHIDQLFDEEVLIGKGWTTKESLRPLAYSTLADLVHHVRSHLPLPHLSLAVHMFSKNVHDDSLPVSIQTMSCKLLLNVVECIRQKSDEQGTGREILMRMLEVFVRKFQSIAKHHVPAIFSRCPQMSEVQAQQQSSSQSTSTSVISSVTTSTAADRSSVSSITSTTSASSSSSAAVETQSSDKQDQDVTKKTAGSSGVGPSPPNAFSVPDCRSMVKTLVCGVKTITWGAGSCKVTGATGDINAPASAQANKTFLPWETHLFTRLLKYALQALDIYQVSVSPTGQYYLRPPSSQQVRMKEEKEILEHFAGVFTMMNTSTFKEVFTASIKYLVERIHTNYALQIIPNSFLANPNTSATFATILVRFLLDRLDEMGTNMERSNLYLKLFKLVFGSVSLFASENEQMLKPHLHEIVNRSMELACTSKEPYNYFLLLRALFRSIGGGSHDLLYQEFLPLLPNLLQGLNNLQSGIHRQYMKDLFVELCLTVPVRLSSLLPYLPMLMDPLVSALNGSQTLVSQGLRTLELCVDNLQPDFLYDHIQPVRAELFQALWKTLRNPHDSIAHVAFRVLGKFGGGNRRMLKEPQKLKYNNTETKGPCLSIFYPENTNPVSLPVTAVIERALTVLKTLPPNMAVLPQQSPMQIDHTVFYRKQAWLVVQSFLIAMMSLEDTEAIFHQVLQHKSFSNEKPPICNKTAVPPCPDEPSKKVFEQAITGALLSGTIKELKSEAVPFVSQIVRHYTIVGVVQQAGPCLIKPQARNRRGIDVHAMVDAIAAVMSMEDKEFYKVGELAVAVMIETASAITGDPYKAARLPLFEYLSEKLCGCCYERAWFAKNGGCTAINFLMQRMPVQWIIEHQLNFINALCFVMMDLTNEVSAGTVDRAKQTLEALLKQCNAPQAGEDPNIATVREKVLPSVTQHLVKEIVSPNQTIRQQAQHSVSVLAKIYNTSVHNIMLPHKGILEDMIPPKKHLLRHQPVNTQIALMDGNTFCTTLNPRLFTMDLSIIEHKIFFQELLSLCEADDAQLLKLPCYKTVQSLTPLRKSALNALTACHYIVQAKDKIFTVLYKALNSPVTEIQEAAKDAMKKFMAGTQVDMEQVHMNIRPLLLKLGDYRSLNLQLIQRLSHLMELFPGSFNEKLCEQLLSHLRKWIDVVTAGTTQAQQAAGKTNHSPEDFAQELKICASIINMFYLIPAASSKLIEHLVTLVLKAEKALLMEVGSPLRKPLLKFLIRYPIPTVDYFLLQLAGSQMNRLLMYILSQDISKPLRQSLEAHSLKLVNSTFSIPQSLEDQVSALQNKMELQNQGIKIIRLAIYEEYGYLTVFRTDLKRHRPSEVELLFQLLRVFTIRHVPDFHFLRKFLDETVAKGYTVEQKRTVFFKFVELFKDQSFPQELKAKALQYALIPMFQVSFERGEGDSLIGGPPSPEQDSHENVISVFVCKVVDPDNPFGTSDAVRILLLQFSALLVEHASQHIHDAANKRQGVKLRRLMTFAWPCLLPKQCVDPSTKYHGHLLLAHIIAKFAIHKRIVLQVFHSLLKAHAVEARGVVRQALDILTPAMPARMEDGNASIEHRKLAVDLAEVILKWELQRIKDDQEQTTSTEQATESSSSSTTTASQVGGVKRPSEDTPTQETKRTRSMSQSTASRVAVQESQIKSPLEKHHADAVVNFLLRIACQVNEPSTTMGSPGETLSRRCVALLKTALRPDVWPGTDLRVGWLDKILVTVDQTPAANYANVCTAIEILTYLLSVLPQQTILTLFKPLQRGIATCMTCQNTKVIRAIHTLLARLMTLFPLESATATSKYDELETLYGNIGKVIFEGLTNYERSANGATSIFYGPLMMLKAACMHNPSYIDRLMNPFFKALQRMHKDHINAVLGESTGASDMLILCLELIRGRLGVMTAEIRKVFLIILTTLIEKSPDSKLLRAITKFVEDWIKTKMTQMTIQRLPTLREKSLLLVRMMANYEKRFPEDFELQAQFLELVNYVYRDETLVSTELASKLEPAFLSGLRCIQPQIRSRFMENWEAMGPHFWIKQCIELLLAVSACERPVTPSSTFSMLPSVTSFLRAADNQPSKEILAHAQQQKTTVPEDSKEVKMETDGSAASENKKEKDNSHYLFEIDDSEKLLSALDKGSSASRTKKRDAVKLLAEKHGKFMDKLREVKTASFLGPLAQLCHRYSNLAHTVWVDLFPQLWNLLTERQQQVLAGEISPFMCSGSHLVQLDTFPSSVHTILEGVSKCNPAVPIRPCILKYLGKTHNSWHRSGLMLEDYASLCEEYSSHQITHQQQQVIDFSPFEEDPSEINQHETLDALAEMYSLLNEEDMWAGLWQQRCRYPETATAIAYETQGFYEKAQSTYEVVMGKAREEHNRGPANPQLTSEYNLWEEHWVSCSKELGQWDLLMEFGKTKGHTNPFLVLESAWRVPEWQSMKEALAQVEVNFPESIAYKLNLYRGYIAICHPDEQHLNMVDKLVEHSTTQAIRQWRRLPPIISQQHIPLLQAAQQIMELQEAAQIHTGLQPPNVGRSTSLHDMKAIVKTWRNRLPMPSDNLSHWSDIFMWRHHHYQAIVAAYESQAQHEPQQSNHSMLGVHASAWAIIHYGYIARKQGLTGVCLDSLSRIHTIPSVPIVDCFQKIRQQVKCYLQMAGGMGKQELQEGLEVIESTNLKYFSKEMTAEFFALKGMFLAYIGRSEDANKAFSQAVQMQDTLVKAWALWGDYLDGLFVLERNIQLGVSAIVCYLHACRHQNEAKCRKYLARTIWLMTYDDEKGSIAEAVDKYCVGVPPVHWLPWIPQLLTCLVRREGQKILNLLCNIGRVHPQAMYFPIRTLYLTCKIEQRERHKMEAAAANTTNQRSSTSGSNSTVSTESQNATSGTAKTSTAGSETGQTSTTASSTNKNVGSTPTSAAPENAASSAATLTTPSTATPTPTPTTSEQTTASTAGSATTSTTAGSTTSSTTGTPQGTASAPTSSHSDPGAIRATAQMWRCSKIMHFLRDLHPTLLSALEGVVDQMVWFRECWPEEVLRQLRQGLTKCYQVAFETRGDVAAARITPHTLSFVKKLVSTFGIGFESASSVSSTLSSAASESLARRAQATAQDPVFQKLKEQFAVDFDFTQPGSMVLHTLIGKLKKWIKILEERAKLLPSSFLLEERCRFLSNFTTSTAEVELPGEFLMPKVNTHSPYYIRIARFMPRVELVQKHNFSARRLYIRGNNGKIYPYLVVNDACMTESRREERILQLLRLLNLYLEKRKESCKRHLLFTVPRVVAVSPQMRLIERCDKKYVESDAPIALYYERLASVQSRGCQVTHQVLKDILREVQLTLVPEVLLKEWAQYTYQDPSDYWTFRKQLCIQLALSGFAEFTLHLTRLGPEMLQIAQDSGRLTVSYSRFELDDTKGELDANRPVPFRLTPNIAEFVTPVGVNGVMTAAMVSAARCLAEPHFSIQSILKAVLRDEIIAWHKKEQDENHAFSLSNPPTDMDSELLITLVNAAVNAITTRLQNLAQYEGGETKVTTLIAAATSPDNLCRMDPAWHPWL</sequence>
<keyword evidence="8" id="KW-1185">Reference proteome</keyword>
<dbReference type="InterPro" id="IPR001584">
    <property type="entry name" value="Integrase_cat-core"/>
</dbReference>
<proteinExistence type="inferred from homology"/>
<evidence type="ECO:0000259" key="6">
    <source>
        <dbReference type="PROSITE" id="PS51190"/>
    </source>
</evidence>
<feature type="compositionally biased region" description="Low complexity" evidence="2">
    <location>
        <begin position="3324"/>
        <end position="3361"/>
    </location>
</feature>